<keyword evidence="2" id="KW-1185">Reference proteome</keyword>
<name>A0ABN3IXB0_9ACTN</name>
<evidence type="ECO:0000313" key="2">
    <source>
        <dbReference type="Proteomes" id="UP001501231"/>
    </source>
</evidence>
<protein>
    <submittedName>
        <fullName evidence="1">Uncharacterized protein</fullName>
    </submittedName>
</protein>
<sequence>MSVNIRIKLDVNGLVSREQAEEVQRAVGEVLSGEGLDREVELALHESDGEFKVTGRNEWPVSISRVRLWEPQFEAQIEGAVKQVSAEAEVRLDCVDADLERALEEGTL</sequence>
<comment type="caution">
    <text evidence="1">The sequence shown here is derived from an EMBL/GenBank/DDBJ whole genome shotgun (WGS) entry which is preliminary data.</text>
</comment>
<evidence type="ECO:0000313" key="1">
    <source>
        <dbReference type="EMBL" id="GAA2416561.1"/>
    </source>
</evidence>
<dbReference type="RefSeq" id="WP_344589419.1">
    <property type="nucleotide sequence ID" value="NZ_BAAARW010000011.1"/>
</dbReference>
<dbReference type="Proteomes" id="UP001501231">
    <property type="component" value="Unassembled WGS sequence"/>
</dbReference>
<proteinExistence type="predicted"/>
<gene>
    <name evidence="1" type="ORF">GCM10010191_28720</name>
</gene>
<accession>A0ABN3IXB0</accession>
<dbReference type="EMBL" id="BAAARW010000011">
    <property type="protein sequence ID" value="GAA2416561.1"/>
    <property type="molecule type" value="Genomic_DNA"/>
</dbReference>
<organism evidence="1 2">
    <name type="scientific">Actinomadura vinacea</name>
    <dbReference type="NCBI Taxonomy" id="115336"/>
    <lineage>
        <taxon>Bacteria</taxon>
        <taxon>Bacillati</taxon>
        <taxon>Actinomycetota</taxon>
        <taxon>Actinomycetes</taxon>
        <taxon>Streptosporangiales</taxon>
        <taxon>Thermomonosporaceae</taxon>
        <taxon>Actinomadura</taxon>
    </lineage>
</organism>
<reference evidence="1 2" key="1">
    <citation type="journal article" date="2019" name="Int. J. Syst. Evol. Microbiol.">
        <title>The Global Catalogue of Microorganisms (GCM) 10K type strain sequencing project: providing services to taxonomists for standard genome sequencing and annotation.</title>
        <authorList>
            <consortium name="The Broad Institute Genomics Platform"/>
            <consortium name="The Broad Institute Genome Sequencing Center for Infectious Disease"/>
            <person name="Wu L."/>
            <person name="Ma J."/>
        </authorList>
    </citation>
    <scope>NUCLEOTIDE SEQUENCE [LARGE SCALE GENOMIC DNA]</scope>
    <source>
        <strain evidence="1 2">JCM 3325</strain>
    </source>
</reference>